<dbReference type="PANTHER" id="PTHR45864">
    <property type="entry name" value="SLINGSHOT PROTEIN PHOSPHATASE HOMOLOG"/>
    <property type="match status" value="1"/>
</dbReference>
<accession>K7F4D8</accession>
<dbReference type="eggNOG" id="KOG1716">
    <property type="taxonomic scope" value="Eukaryota"/>
</dbReference>
<sequence>MVKGAALFLQQGNSPQAQRSLQHPHKHAGDLPQHLQVMINLLRCEDRIKLAVRLESAWTDRVRYMVVVYSSGRQDTEENILLGVDFSSKESKSCTIGMVLRLWSDTKIHLDGDGGFSVSTAGKMHIFKPVSVQAMWSALQILHKACEVARRYNYFPGGMALVWATYYESCICSDQSCINEWNTMQDLESTRPDSPALFVDKPTEGERTERFIKAKLRSIMMSKDLENVTSKEVSKSTICWHAIIRFLLCSRVWEVALCNGQRGLRDRTLKMYIYTVAYMIPLFFLDKSVFCPSVFSSVK</sequence>
<dbReference type="InterPro" id="IPR043588">
    <property type="entry name" value="SSH-N"/>
</dbReference>
<dbReference type="Pfam" id="PF23040">
    <property type="entry name" value="PH_SSH1-like_1st"/>
    <property type="match status" value="1"/>
</dbReference>
<evidence type="ECO:0000313" key="3">
    <source>
        <dbReference type="Proteomes" id="UP000007267"/>
    </source>
</evidence>
<dbReference type="Ensembl" id="ENSPSIT00000002909.1">
    <property type="protein sequence ID" value="ENSPSIP00000002898.1"/>
    <property type="gene ID" value="ENSPSIG00000002811.1"/>
</dbReference>
<dbReference type="HOGENOM" id="CLU_930536_0_0_1"/>
<reference evidence="3" key="1">
    <citation type="submission" date="2011-10" db="EMBL/GenBank/DDBJ databases">
        <authorList>
            <consortium name="Soft-shell Turtle Genome Consortium"/>
        </authorList>
    </citation>
    <scope>NUCLEOTIDE SEQUENCE [LARGE SCALE GENOMIC DNA]</scope>
    <source>
        <strain evidence="3">Daiwa-1</strain>
    </source>
</reference>
<dbReference type="GO" id="GO:0003779">
    <property type="term" value="F:actin binding"/>
    <property type="evidence" value="ECO:0007669"/>
    <property type="project" value="InterPro"/>
</dbReference>
<dbReference type="CDD" id="cd11652">
    <property type="entry name" value="SSH-N"/>
    <property type="match status" value="1"/>
</dbReference>
<protein>
    <recommendedName>
        <fullName evidence="1">Slingshot N-terminal domain-containing protein</fullName>
    </recommendedName>
</protein>
<keyword evidence="3" id="KW-1185">Reference proteome</keyword>
<evidence type="ECO:0000259" key="1">
    <source>
        <dbReference type="Pfam" id="PF23040"/>
    </source>
</evidence>
<dbReference type="InterPro" id="IPR043587">
    <property type="entry name" value="Phosphatase_SSH-like"/>
</dbReference>
<proteinExistence type="predicted"/>
<organism evidence="2 3">
    <name type="scientific">Pelodiscus sinensis</name>
    <name type="common">Chinese softshell turtle</name>
    <name type="synonym">Trionyx sinensis</name>
    <dbReference type="NCBI Taxonomy" id="13735"/>
    <lineage>
        <taxon>Eukaryota</taxon>
        <taxon>Metazoa</taxon>
        <taxon>Chordata</taxon>
        <taxon>Craniata</taxon>
        <taxon>Vertebrata</taxon>
        <taxon>Euteleostomi</taxon>
        <taxon>Archelosauria</taxon>
        <taxon>Testudinata</taxon>
        <taxon>Testudines</taxon>
        <taxon>Cryptodira</taxon>
        <taxon>Trionychia</taxon>
        <taxon>Trionychidae</taxon>
        <taxon>Pelodiscus</taxon>
    </lineage>
</organism>
<evidence type="ECO:0000313" key="2">
    <source>
        <dbReference type="Ensembl" id="ENSPSIP00000002898.1"/>
    </source>
</evidence>
<dbReference type="EMBL" id="AGCU01015881">
    <property type="status" value="NOT_ANNOTATED_CDS"/>
    <property type="molecule type" value="Genomic_DNA"/>
</dbReference>
<dbReference type="GO" id="GO:0030837">
    <property type="term" value="P:negative regulation of actin filament polymerization"/>
    <property type="evidence" value="ECO:0007669"/>
    <property type="project" value="InterPro"/>
</dbReference>
<dbReference type="PANTHER" id="PTHR45864:SF5">
    <property type="entry name" value="PROTEIN PHOSPHATASE SLINGSHOT HOMOLOG 1"/>
    <property type="match status" value="1"/>
</dbReference>
<feature type="domain" description="Slingshot N-terminal" evidence="1">
    <location>
        <begin position="34"/>
        <end position="182"/>
    </location>
</feature>
<reference evidence="3" key="2">
    <citation type="journal article" date="2013" name="Nat. Genet.">
        <title>The draft genomes of soft-shell turtle and green sea turtle yield insights into the development and evolution of the turtle-specific body plan.</title>
        <authorList>
            <person name="Wang Z."/>
            <person name="Pascual-Anaya J."/>
            <person name="Zadissa A."/>
            <person name="Li W."/>
            <person name="Niimura Y."/>
            <person name="Huang Z."/>
            <person name="Li C."/>
            <person name="White S."/>
            <person name="Xiong Z."/>
            <person name="Fang D."/>
            <person name="Wang B."/>
            <person name="Ming Y."/>
            <person name="Chen Y."/>
            <person name="Zheng Y."/>
            <person name="Kuraku S."/>
            <person name="Pignatelli M."/>
            <person name="Herrero J."/>
            <person name="Beal K."/>
            <person name="Nozawa M."/>
            <person name="Li Q."/>
            <person name="Wang J."/>
            <person name="Zhang H."/>
            <person name="Yu L."/>
            <person name="Shigenobu S."/>
            <person name="Wang J."/>
            <person name="Liu J."/>
            <person name="Flicek P."/>
            <person name="Searle S."/>
            <person name="Wang J."/>
            <person name="Kuratani S."/>
            <person name="Yin Y."/>
            <person name="Aken B."/>
            <person name="Zhang G."/>
            <person name="Irie N."/>
        </authorList>
    </citation>
    <scope>NUCLEOTIDE SEQUENCE [LARGE SCALE GENOMIC DNA]</scope>
    <source>
        <strain evidence="3">Daiwa-1</strain>
    </source>
</reference>
<dbReference type="GO" id="GO:0016791">
    <property type="term" value="F:phosphatase activity"/>
    <property type="evidence" value="ECO:0007669"/>
    <property type="project" value="InterPro"/>
</dbReference>
<reference evidence="2" key="4">
    <citation type="submission" date="2025-09" db="UniProtKB">
        <authorList>
            <consortium name="Ensembl"/>
        </authorList>
    </citation>
    <scope>IDENTIFICATION</scope>
</reference>
<dbReference type="Proteomes" id="UP000007267">
    <property type="component" value="Unassembled WGS sequence"/>
</dbReference>
<dbReference type="EMBL" id="AGCU01015880">
    <property type="status" value="NOT_ANNOTATED_CDS"/>
    <property type="molecule type" value="Genomic_DNA"/>
</dbReference>
<dbReference type="OMA" id="STICWHA"/>
<reference evidence="2" key="3">
    <citation type="submission" date="2025-08" db="UniProtKB">
        <authorList>
            <consortium name="Ensembl"/>
        </authorList>
    </citation>
    <scope>IDENTIFICATION</scope>
</reference>
<dbReference type="GeneTree" id="ENSGT00940000156133"/>
<name>K7F4D8_PELSI</name>
<dbReference type="AlphaFoldDB" id="K7F4D8"/>